<dbReference type="EMBL" id="LAZR01001566">
    <property type="protein sequence ID" value="KKN42649.1"/>
    <property type="molecule type" value="Genomic_DNA"/>
</dbReference>
<sequence>MSWIFTPIAIPNTTTPTTPTRVTLKGTIGQVGGLVLILPATTMPGEVGIRILTPEGALIPVAIEGSGSWIYSQKSSLKLDLYERRSVGKAAPINIFIEGFNTDTGLHIAHVGIFFHPWATDTERVIARIITTLNAVSDRTAWPEIERQVRRVFELARDFFTGGKND</sequence>
<dbReference type="AlphaFoldDB" id="A0A0F9QJI0"/>
<comment type="caution">
    <text evidence="1">The sequence shown here is derived from an EMBL/GenBank/DDBJ whole genome shotgun (WGS) entry which is preliminary data.</text>
</comment>
<reference evidence="1" key="1">
    <citation type="journal article" date="2015" name="Nature">
        <title>Complex archaea that bridge the gap between prokaryotes and eukaryotes.</title>
        <authorList>
            <person name="Spang A."/>
            <person name="Saw J.H."/>
            <person name="Jorgensen S.L."/>
            <person name="Zaremba-Niedzwiedzka K."/>
            <person name="Martijn J."/>
            <person name="Lind A.E."/>
            <person name="van Eijk R."/>
            <person name="Schleper C."/>
            <person name="Guy L."/>
            <person name="Ettema T.J."/>
        </authorList>
    </citation>
    <scope>NUCLEOTIDE SEQUENCE</scope>
</reference>
<proteinExistence type="predicted"/>
<gene>
    <name evidence="1" type="ORF">LCGC14_0711010</name>
</gene>
<evidence type="ECO:0000313" key="1">
    <source>
        <dbReference type="EMBL" id="KKN42649.1"/>
    </source>
</evidence>
<accession>A0A0F9QJI0</accession>
<name>A0A0F9QJI0_9ZZZZ</name>
<organism evidence="1">
    <name type="scientific">marine sediment metagenome</name>
    <dbReference type="NCBI Taxonomy" id="412755"/>
    <lineage>
        <taxon>unclassified sequences</taxon>
        <taxon>metagenomes</taxon>
        <taxon>ecological metagenomes</taxon>
    </lineage>
</organism>
<protein>
    <submittedName>
        <fullName evidence="1">Uncharacterized protein</fullName>
    </submittedName>
</protein>